<sequence length="605" mass="67634">METHRAHCLILPYPVQGHINPMLQFAKRLQHEGVKVTFATTKFLFETVDEVSASISVETISDGYDEGANGIVLEIYFPRFQKVGSETLTELVLKLQDSGRPVDCIIYDAFLPWCLDVAKDLGVRAGVFFTQSCAVNNIYNHVHKGLLKLPLEATEVDIPGLRPLLASDLPSFVSNPGLYPASSQLIVHDQVENFEEADWIFFNTFYGLEEEVIHWMAKILPVKTIGPTIPSMYLEKRLEDDKQYGLNLFKPMTNACMSWLNERSISSVVYVSFGSLAELEVKQMEELAWSLRASSYNFLWVVRESESKKLPKDFVKETFGKGLIISWCPQLDVLAHKSISCFITHCGWNSTLEALSLGVPMIAMPQWTDQSTNAKFVIDIWKMGIKARPDENGIVRRDVISQCINLVMDGKKGQEIRKNEKKWKDLARQAFDEGGSSDKNILKTLCLIWLNHDETKDKTFIATSPRTLANPKLSLGPPATRPPPSLGVLVSLFLVPVNKKWYAVVSAIAASAVPSLVMARSHRIESVLQIPCVISDSAEAMEKTSNAISLLKKIGACLDAKKAKDSQGCLILRRSRRGLLLRWRSWWSLGGKGYLGSIGGRLKLG</sequence>
<dbReference type="PROSITE" id="PS00375">
    <property type="entry name" value="UDPGT"/>
    <property type="match status" value="1"/>
</dbReference>
<evidence type="ECO:0000256" key="4">
    <source>
        <dbReference type="ARBA" id="ARBA00022980"/>
    </source>
</evidence>
<dbReference type="InterPro" id="IPR002213">
    <property type="entry name" value="UDP_glucos_trans"/>
</dbReference>
<accession>A0ABM4X6G6</accession>
<dbReference type="Proteomes" id="UP001652660">
    <property type="component" value="Chromosome 1c"/>
</dbReference>
<evidence type="ECO:0000256" key="2">
    <source>
        <dbReference type="ARBA" id="ARBA00010528"/>
    </source>
</evidence>
<evidence type="ECO:0000256" key="3">
    <source>
        <dbReference type="ARBA" id="ARBA00022679"/>
    </source>
</evidence>
<keyword evidence="6" id="KW-1185">Reference proteome</keyword>
<reference evidence="7" key="2">
    <citation type="submission" date="2025-08" db="UniProtKB">
        <authorList>
            <consortium name="RefSeq"/>
        </authorList>
    </citation>
    <scope>IDENTIFICATION</scope>
    <source>
        <tissue evidence="7">Leaves</tissue>
    </source>
</reference>
<keyword evidence="4" id="KW-0689">Ribosomal protein</keyword>
<dbReference type="Pfam" id="PF00201">
    <property type="entry name" value="UDPGT"/>
    <property type="match status" value="1"/>
</dbReference>
<evidence type="ECO:0000256" key="5">
    <source>
        <dbReference type="ARBA" id="ARBA00023274"/>
    </source>
</evidence>
<dbReference type="PROSITE" id="PS00939">
    <property type="entry name" value="RIBOSOMAL_L1E"/>
    <property type="match status" value="1"/>
</dbReference>
<evidence type="ECO:0000313" key="7">
    <source>
        <dbReference type="RefSeq" id="XP_071939625.1"/>
    </source>
</evidence>
<evidence type="ECO:0000313" key="6">
    <source>
        <dbReference type="Proteomes" id="UP001652660"/>
    </source>
</evidence>
<name>A0ABM4X6G6_COFAR</name>
<gene>
    <name evidence="7" type="primary">LOC113736108</name>
</gene>
<evidence type="ECO:0000256" key="1">
    <source>
        <dbReference type="ARBA" id="ARBA00009995"/>
    </source>
</evidence>
<dbReference type="InterPro" id="IPR013000">
    <property type="entry name" value="Ribosomal_uL4_euk/arc_CS"/>
</dbReference>
<dbReference type="RefSeq" id="XP_071939625.1">
    <property type="nucleotide sequence ID" value="XM_072083524.1"/>
</dbReference>
<keyword evidence="3" id="KW-0808">Transferase</keyword>
<dbReference type="PANTHER" id="PTHR11926:SF1553">
    <property type="entry name" value="GLYCOSYLTRANSFERASE"/>
    <property type="match status" value="1"/>
</dbReference>
<comment type="similarity">
    <text evidence="1">Belongs to the UDP-glycosyltransferase family.</text>
</comment>
<dbReference type="SUPFAM" id="SSF52166">
    <property type="entry name" value="Ribosomal protein L4"/>
    <property type="match status" value="1"/>
</dbReference>
<dbReference type="CDD" id="cd03784">
    <property type="entry name" value="GT1_Gtf-like"/>
    <property type="match status" value="1"/>
</dbReference>
<dbReference type="Gene3D" id="3.40.1370.10">
    <property type="match status" value="1"/>
</dbReference>
<dbReference type="SUPFAM" id="SSF53756">
    <property type="entry name" value="UDP-Glycosyltransferase/glycogen phosphorylase"/>
    <property type="match status" value="1"/>
</dbReference>
<proteinExistence type="inferred from homology"/>
<organism evidence="6 7">
    <name type="scientific">Coffea arabica</name>
    <name type="common">Arabian coffee</name>
    <dbReference type="NCBI Taxonomy" id="13443"/>
    <lineage>
        <taxon>Eukaryota</taxon>
        <taxon>Viridiplantae</taxon>
        <taxon>Streptophyta</taxon>
        <taxon>Embryophyta</taxon>
        <taxon>Tracheophyta</taxon>
        <taxon>Spermatophyta</taxon>
        <taxon>Magnoliopsida</taxon>
        <taxon>eudicotyledons</taxon>
        <taxon>Gunneridae</taxon>
        <taxon>Pentapetalae</taxon>
        <taxon>asterids</taxon>
        <taxon>lamiids</taxon>
        <taxon>Gentianales</taxon>
        <taxon>Rubiaceae</taxon>
        <taxon>Ixoroideae</taxon>
        <taxon>Gardenieae complex</taxon>
        <taxon>Bertiereae - Coffeeae clade</taxon>
        <taxon>Coffeeae</taxon>
        <taxon>Coffea</taxon>
    </lineage>
</organism>
<comment type="similarity">
    <text evidence="2">Belongs to the universal ribosomal protein uL4 family.</text>
</comment>
<dbReference type="GeneID" id="113736108"/>
<dbReference type="PANTHER" id="PTHR11926">
    <property type="entry name" value="GLUCOSYL/GLUCURONOSYL TRANSFERASES"/>
    <property type="match status" value="1"/>
</dbReference>
<dbReference type="Gene3D" id="3.40.50.2000">
    <property type="entry name" value="Glycogen Phosphorylase B"/>
    <property type="match status" value="2"/>
</dbReference>
<keyword evidence="5" id="KW-0687">Ribonucleoprotein</keyword>
<dbReference type="InterPro" id="IPR023574">
    <property type="entry name" value="Ribosomal_uL4_dom_sf"/>
</dbReference>
<reference evidence="6" key="1">
    <citation type="journal article" date="2025" name="Foods">
        <title>Unveiling the Microbial Signatures of Arabica Coffee Cherries: Insights into Ripeness Specific Diversity, Functional Traits, and Implications for Quality and Safety.</title>
        <authorList>
            <consortium name="RefSeq"/>
            <person name="Tenea G.N."/>
            <person name="Cifuentes V."/>
            <person name="Reyes P."/>
            <person name="Cevallos-Vallejos M."/>
        </authorList>
    </citation>
    <scope>NUCLEOTIDE SEQUENCE [LARGE SCALE GENOMIC DNA]</scope>
</reference>
<protein>
    <submittedName>
        <fullName evidence="7">UDP-glycosyltransferase 74G1-like</fullName>
    </submittedName>
</protein>
<dbReference type="InterPro" id="IPR035595">
    <property type="entry name" value="UDP_glycos_trans_CS"/>
</dbReference>